<feature type="transmembrane region" description="Helical" evidence="7">
    <location>
        <begin position="184"/>
        <end position="207"/>
    </location>
</feature>
<proteinExistence type="inferred from homology"/>
<feature type="transmembrane region" description="Helical" evidence="7">
    <location>
        <begin position="141"/>
        <end position="164"/>
    </location>
</feature>
<dbReference type="PANTHER" id="PTHR23504:SF15">
    <property type="entry name" value="MAJOR FACILITATOR SUPERFAMILY (MFS) PROFILE DOMAIN-CONTAINING PROTEIN"/>
    <property type="match status" value="1"/>
</dbReference>
<evidence type="ECO:0000259" key="8">
    <source>
        <dbReference type="PROSITE" id="PS50850"/>
    </source>
</evidence>
<keyword evidence="6 7" id="KW-0472">Membrane</keyword>
<keyword evidence="5 7" id="KW-1133">Transmembrane helix</keyword>
<evidence type="ECO:0000256" key="3">
    <source>
        <dbReference type="ARBA" id="ARBA00022448"/>
    </source>
</evidence>
<gene>
    <name evidence="9" type="ORF">Scep_003108</name>
</gene>
<feature type="transmembrane region" description="Helical" evidence="7">
    <location>
        <begin position="886"/>
        <end position="906"/>
    </location>
</feature>
<dbReference type="GO" id="GO:0022857">
    <property type="term" value="F:transmembrane transporter activity"/>
    <property type="evidence" value="ECO:0007669"/>
    <property type="project" value="InterPro"/>
</dbReference>
<evidence type="ECO:0000313" key="10">
    <source>
        <dbReference type="Proteomes" id="UP001419268"/>
    </source>
</evidence>
<feature type="transmembrane region" description="Helical" evidence="7">
    <location>
        <begin position="304"/>
        <end position="323"/>
    </location>
</feature>
<feature type="transmembrane region" description="Helical" evidence="7">
    <location>
        <begin position="469"/>
        <end position="493"/>
    </location>
</feature>
<dbReference type="Pfam" id="PF07690">
    <property type="entry name" value="MFS_1"/>
    <property type="match status" value="3"/>
</dbReference>
<evidence type="ECO:0000256" key="2">
    <source>
        <dbReference type="ARBA" id="ARBA00008335"/>
    </source>
</evidence>
<comment type="subcellular location">
    <subcellularLocation>
        <location evidence="1">Membrane</location>
        <topology evidence="1">Multi-pass membrane protein</topology>
    </subcellularLocation>
</comment>
<feature type="transmembrane region" description="Helical" evidence="7">
    <location>
        <begin position="335"/>
        <end position="356"/>
    </location>
</feature>
<keyword evidence="10" id="KW-1185">Reference proteome</keyword>
<dbReference type="Gene3D" id="1.20.1250.20">
    <property type="entry name" value="MFS general substrate transporter like domains"/>
    <property type="match status" value="2"/>
</dbReference>
<dbReference type="Proteomes" id="UP001419268">
    <property type="component" value="Unassembled WGS sequence"/>
</dbReference>
<feature type="transmembrane region" description="Helical" evidence="7">
    <location>
        <begin position="564"/>
        <end position="583"/>
    </location>
</feature>
<feature type="transmembrane region" description="Helical" evidence="7">
    <location>
        <begin position="260"/>
        <end position="284"/>
    </location>
</feature>
<feature type="domain" description="Major facilitator superfamily (MFS) profile" evidence="8">
    <location>
        <begin position="467"/>
        <end position="913"/>
    </location>
</feature>
<dbReference type="InterPro" id="IPR036259">
    <property type="entry name" value="MFS_trans_sf"/>
</dbReference>
<dbReference type="InterPro" id="IPR020846">
    <property type="entry name" value="MFS_dom"/>
</dbReference>
<name>A0AAP0PW15_9MAGN</name>
<evidence type="ECO:0000313" key="9">
    <source>
        <dbReference type="EMBL" id="KAK9156534.1"/>
    </source>
</evidence>
<comment type="caution">
    <text evidence="9">The sequence shown here is derived from an EMBL/GenBank/DDBJ whole genome shotgun (WGS) entry which is preliminary data.</text>
</comment>
<keyword evidence="3" id="KW-0813">Transport</keyword>
<evidence type="ECO:0000256" key="7">
    <source>
        <dbReference type="SAM" id="Phobius"/>
    </source>
</evidence>
<dbReference type="SUPFAM" id="SSF103473">
    <property type="entry name" value="MFS general substrate transporter"/>
    <property type="match status" value="2"/>
</dbReference>
<feature type="transmembrane region" description="Helical" evidence="7">
    <location>
        <begin position="717"/>
        <end position="739"/>
    </location>
</feature>
<feature type="transmembrane region" description="Helical" evidence="7">
    <location>
        <begin position="362"/>
        <end position="383"/>
    </location>
</feature>
<feature type="transmembrane region" description="Helical" evidence="7">
    <location>
        <begin position="75"/>
        <end position="97"/>
    </location>
</feature>
<dbReference type="FunFam" id="1.20.1250.20:FF:000301">
    <property type="entry name" value="Protein ZINC INDUCED FACILITATOR-LIKE 1"/>
    <property type="match status" value="2"/>
</dbReference>
<dbReference type="EMBL" id="JBBNAG010000002">
    <property type="protein sequence ID" value="KAK9156534.1"/>
    <property type="molecule type" value="Genomic_DNA"/>
</dbReference>
<feature type="transmembrane region" description="Helical" evidence="7">
    <location>
        <begin position="539"/>
        <end position="558"/>
    </location>
</feature>
<accession>A0AAP0PW15</accession>
<reference evidence="9 10" key="1">
    <citation type="submission" date="2024-01" db="EMBL/GenBank/DDBJ databases">
        <title>Genome assemblies of Stephania.</title>
        <authorList>
            <person name="Yang L."/>
        </authorList>
    </citation>
    <scope>NUCLEOTIDE SEQUENCE [LARGE SCALE GENOMIC DNA]</scope>
    <source>
        <strain evidence="9">JXDWG</strain>
        <tissue evidence="9">Leaf</tissue>
    </source>
</reference>
<dbReference type="PANTHER" id="PTHR23504">
    <property type="entry name" value="MAJOR FACILITATOR SUPERFAMILY DOMAIN-CONTAINING PROTEIN 10"/>
    <property type="match status" value="1"/>
</dbReference>
<dbReference type="InterPro" id="IPR011701">
    <property type="entry name" value="MFS"/>
</dbReference>
<dbReference type="GO" id="GO:0009705">
    <property type="term" value="C:plant-type vacuole membrane"/>
    <property type="evidence" value="ECO:0007669"/>
    <property type="project" value="UniProtKB-ARBA"/>
</dbReference>
<feature type="transmembrane region" description="Helical" evidence="7">
    <location>
        <begin position="505"/>
        <end position="527"/>
    </location>
</feature>
<feature type="transmembrane region" description="Helical" evidence="7">
    <location>
        <begin position="109"/>
        <end position="129"/>
    </location>
</feature>
<dbReference type="PROSITE" id="PS50850">
    <property type="entry name" value="MFS"/>
    <property type="match status" value="1"/>
</dbReference>
<evidence type="ECO:0000256" key="6">
    <source>
        <dbReference type="ARBA" id="ARBA00023136"/>
    </source>
</evidence>
<comment type="similarity">
    <text evidence="2">Belongs to the major facilitator superfamily.</text>
</comment>
<feature type="transmembrane region" description="Helical" evidence="7">
    <location>
        <begin position="754"/>
        <end position="773"/>
    </location>
</feature>
<evidence type="ECO:0000256" key="5">
    <source>
        <dbReference type="ARBA" id="ARBA00022989"/>
    </source>
</evidence>
<protein>
    <recommendedName>
        <fullName evidence="8">Major facilitator superfamily (MFS) profile domain-containing protein</fullName>
    </recommendedName>
</protein>
<feature type="transmembrane region" description="Helical" evidence="7">
    <location>
        <begin position="638"/>
        <end position="661"/>
    </location>
</feature>
<feature type="transmembrane region" description="Helical" evidence="7">
    <location>
        <begin position="39"/>
        <end position="63"/>
    </location>
</feature>
<keyword evidence="4 7" id="KW-0812">Transmembrane</keyword>
<organism evidence="9 10">
    <name type="scientific">Stephania cephalantha</name>
    <dbReference type="NCBI Taxonomy" id="152367"/>
    <lineage>
        <taxon>Eukaryota</taxon>
        <taxon>Viridiplantae</taxon>
        <taxon>Streptophyta</taxon>
        <taxon>Embryophyta</taxon>
        <taxon>Tracheophyta</taxon>
        <taxon>Spermatophyta</taxon>
        <taxon>Magnoliopsida</taxon>
        <taxon>Ranunculales</taxon>
        <taxon>Menispermaceae</taxon>
        <taxon>Menispermoideae</taxon>
        <taxon>Cissampelideae</taxon>
        <taxon>Stephania</taxon>
    </lineage>
</organism>
<evidence type="ECO:0000256" key="4">
    <source>
        <dbReference type="ARBA" id="ARBA00022692"/>
    </source>
</evidence>
<evidence type="ECO:0000256" key="1">
    <source>
        <dbReference type="ARBA" id="ARBA00004141"/>
    </source>
</evidence>
<sequence>MAAENEQVLLEKVYFEDCPGCRVDLRKATQRSVPFKELFYVWIVVLATALPISSLFPFLYFMVRDFHIAKTEEDISFYAGFVGASFMLGRALTSYLWGILADRYGRKPVIIIGTIVVYCTFHFAVHQAYASEVCRVEHQPLGLSTVSIAWGIGLIIGPALGGLLAQPAEKYPDVFSKESLFGRFPYFLPCLSISIFAVAVFIACFWLPETLHTHKGCNRGTKSYENLEASIDCCDLKEKIGETDGNKLDSKRSLFRNWPLMSSIIVYCVFSLHDMAYTEIFSLWAVSPKQDGGLSYTSHDVGNILSITGFGLMVFQLSLYPVVSRILGPVMVARVSAVLSVPLLSSYPFIALLSGLKLFLTINSASVLKNVLSVSIITGTFILQNNAVPQHQRGAANGLSMTAMSLFKAAGPAGGGALLSWSEKRLGAPFLPENEQVLLLKKVYYEGCPGCVMDQRKEARRGVPYRELFFIWIVVLGAVLPVASLFPFLYFMIRDFHIAETEEDIGYYAGFVGASFMLGRVWSSYLWGIVADRYGRKPVIILGTISVAVFNTLFGLSSTFWMAIWTRFLLGSFNGLVGSIKAYACEVCREEYQALGMSTLSTSWGVGLIVGPAIGGFLAQPAEKFPNAFSKYSLFGRFPYFLPCLCISAFAVVVAIACLWLPETLHKHKGGIRGTNSYDMEASSDWNDLKEKKDEIDCKKTDSNKSLFKNWPLMSSIIVYCVFSLHDMAYTEIFSLWVVSPKHNGGLSYTSQDVGNILAITGIGLILYQLFLYPTFARILGPVRTLRISAVLSVPLLSIYPLIASLSGLGLFISINIASVLKNALSVSITTGTFILQNNAVPQHQRGAANGICMTAMSIFKTIGPAAGGAFFSWAEKRRGASFLPGVQMVFFILNVIEVIGILMSFKPFLALPEEELAH</sequence>
<dbReference type="AlphaFoldDB" id="A0AAP0PW15"/>
<dbReference type="CDD" id="cd17330">
    <property type="entry name" value="MFS_SLC46_TetA_like"/>
    <property type="match status" value="2"/>
</dbReference>
<feature type="transmembrane region" description="Helical" evidence="7">
    <location>
        <begin position="848"/>
        <end position="874"/>
    </location>
</feature>
<feature type="transmembrane region" description="Helical" evidence="7">
    <location>
        <begin position="595"/>
        <end position="618"/>
    </location>
</feature>